<comment type="similarity">
    <text evidence="2">Belongs to the TacA antitoxin family.</text>
</comment>
<accession>A0A137ZSB0</accession>
<reference evidence="3 4" key="1">
    <citation type="submission" date="2016-02" db="EMBL/GenBank/DDBJ databases">
        <authorList>
            <person name="Teng J.L."/>
            <person name="Tang Y."/>
            <person name="Huang Y."/>
            <person name="Guo F."/>
            <person name="Wei W."/>
            <person name="Chen J.H."/>
            <person name="Wong S.Y."/>
            <person name="Lau S.K."/>
            <person name="Woo P.C."/>
        </authorList>
    </citation>
    <scope>NUCLEOTIDE SEQUENCE [LARGE SCALE GENOMIC DNA]</scope>
    <source>
        <strain evidence="3 4">JCM 13375</strain>
    </source>
</reference>
<dbReference type="Gene3D" id="1.20.5.780">
    <property type="entry name" value="Single helix bin"/>
    <property type="match status" value="1"/>
</dbReference>
<comment type="caution">
    <text evidence="3">The sequence shown here is derived from an EMBL/GenBank/DDBJ whole genome shotgun (WGS) entry which is preliminary data.</text>
</comment>
<dbReference type="Proteomes" id="UP000070409">
    <property type="component" value="Unassembled WGS sequence"/>
</dbReference>
<dbReference type="RefSeq" id="WP_068743837.1">
    <property type="nucleotide sequence ID" value="NZ_LSRE01000002.1"/>
</dbReference>
<gene>
    <name evidence="3" type="ORF">AXK61_13865</name>
</gene>
<keyword evidence="4" id="KW-1185">Reference proteome</keyword>
<protein>
    <submittedName>
        <fullName evidence="3">Toxin-antitoxin system protein</fullName>
    </submittedName>
</protein>
<keyword evidence="1" id="KW-1277">Toxin-antitoxin system</keyword>
<dbReference type="InterPro" id="IPR010985">
    <property type="entry name" value="Ribbon_hlx_hlx"/>
</dbReference>
<sequence length="90" mass="10097">MTAAKTRRLEVRVDEETVARINRAASIVAEPASEFLRKAALSRAEEVLRDALTTSMPADQFDELLSGLDRADEAPALEELARRPRVYRRS</sequence>
<dbReference type="InterPro" id="IPR014795">
    <property type="entry name" value="TacA_1-like"/>
</dbReference>
<dbReference type="SUPFAM" id="SSF47598">
    <property type="entry name" value="Ribbon-helix-helix"/>
    <property type="match status" value="1"/>
</dbReference>
<evidence type="ECO:0000256" key="1">
    <source>
        <dbReference type="ARBA" id="ARBA00022649"/>
    </source>
</evidence>
<organism evidence="3 4">
    <name type="scientific">Tsukamurella pseudospumae</name>
    <dbReference type="NCBI Taxonomy" id="239498"/>
    <lineage>
        <taxon>Bacteria</taxon>
        <taxon>Bacillati</taxon>
        <taxon>Actinomycetota</taxon>
        <taxon>Actinomycetes</taxon>
        <taxon>Mycobacteriales</taxon>
        <taxon>Tsukamurellaceae</taxon>
        <taxon>Tsukamurella</taxon>
    </lineage>
</organism>
<evidence type="ECO:0000313" key="4">
    <source>
        <dbReference type="Proteomes" id="UP000070409"/>
    </source>
</evidence>
<dbReference type="Pfam" id="PF08681">
    <property type="entry name" value="TacA1"/>
    <property type="match status" value="1"/>
</dbReference>
<name>A0A137ZSB0_9ACTN</name>
<proteinExistence type="inferred from homology"/>
<evidence type="ECO:0000313" key="3">
    <source>
        <dbReference type="EMBL" id="KXP01063.1"/>
    </source>
</evidence>
<evidence type="ECO:0000256" key="2">
    <source>
        <dbReference type="ARBA" id="ARBA00049988"/>
    </source>
</evidence>
<dbReference type="EMBL" id="LSRE01000002">
    <property type="protein sequence ID" value="KXP01063.1"/>
    <property type="molecule type" value="Genomic_DNA"/>
</dbReference>